<keyword evidence="3" id="KW-1185">Reference proteome</keyword>
<evidence type="ECO:0000313" key="2">
    <source>
        <dbReference type="EMBL" id="KAF6024191.1"/>
    </source>
</evidence>
<reference evidence="2" key="1">
    <citation type="submission" date="2020-06" db="EMBL/GenBank/DDBJ databases">
        <title>Draft genome of Bugula neritina, a colonial animal packing powerful symbionts and potential medicines.</title>
        <authorList>
            <person name="Rayko M."/>
        </authorList>
    </citation>
    <scope>NUCLEOTIDE SEQUENCE [LARGE SCALE GENOMIC DNA]</scope>
    <source>
        <strain evidence="2">Kwan_BN1</strain>
    </source>
</reference>
<evidence type="ECO:0000313" key="3">
    <source>
        <dbReference type="Proteomes" id="UP000593567"/>
    </source>
</evidence>
<comment type="caution">
    <text evidence="2">The sequence shown here is derived from an EMBL/GenBank/DDBJ whole genome shotgun (WGS) entry which is preliminary data.</text>
</comment>
<organism evidence="2 3">
    <name type="scientific">Bugula neritina</name>
    <name type="common">Brown bryozoan</name>
    <name type="synonym">Sertularia neritina</name>
    <dbReference type="NCBI Taxonomy" id="10212"/>
    <lineage>
        <taxon>Eukaryota</taxon>
        <taxon>Metazoa</taxon>
        <taxon>Spiralia</taxon>
        <taxon>Lophotrochozoa</taxon>
        <taxon>Bryozoa</taxon>
        <taxon>Gymnolaemata</taxon>
        <taxon>Cheilostomatida</taxon>
        <taxon>Flustrina</taxon>
        <taxon>Buguloidea</taxon>
        <taxon>Bugulidae</taxon>
        <taxon>Bugula</taxon>
    </lineage>
</organism>
<sequence length="136" mass="14777">MINRLSTAVFLTGPTGPVINDVDNRVDPLGTFPIQNMIIQTVMSPGGDPPPPGGNLPPQGRNLQPQGRDLPPRGRNLPPQGRNLPPQGRNLPPQGRNLPLPETNHLEEIRDSELVLVDEEGPKNTCFGTSTMVWLL</sequence>
<proteinExistence type="predicted"/>
<name>A0A7J7JF23_BUGNE</name>
<dbReference type="AlphaFoldDB" id="A0A7J7JF23"/>
<dbReference type="Proteomes" id="UP000593567">
    <property type="component" value="Unassembled WGS sequence"/>
</dbReference>
<gene>
    <name evidence="2" type="ORF">EB796_017496</name>
</gene>
<accession>A0A7J7JF23</accession>
<evidence type="ECO:0000256" key="1">
    <source>
        <dbReference type="SAM" id="MobiDB-lite"/>
    </source>
</evidence>
<feature type="region of interest" description="Disordered" evidence="1">
    <location>
        <begin position="41"/>
        <end position="103"/>
    </location>
</feature>
<dbReference type="EMBL" id="VXIV02002608">
    <property type="protein sequence ID" value="KAF6024191.1"/>
    <property type="molecule type" value="Genomic_DNA"/>
</dbReference>
<protein>
    <submittedName>
        <fullName evidence="2">Uncharacterized protein</fullName>
    </submittedName>
</protein>